<feature type="region of interest" description="Disordered" evidence="1">
    <location>
        <begin position="1"/>
        <end position="36"/>
    </location>
</feature>
<evidence type="ECO:0000256" key="1">
    <source>
        <dbReference type="SAM" id="MobiDB-lite"/>
    </source>
</evidence>
<sequence length="98" mass="10341">MLGRIIDGPNSPKIPVRRPSTRYSSGSSSSCSTWSPPSSARLINMICSQCRQNAVAGFSSADGIDGNPSASSKTEPYGICEDYGFDIPSSPLADHICQ</sequence>
<proteinExistence type="predicted"/>
<dbReference type="HOGENOM" id="CLU_2334989_0_0_1"/>
<dbReference type="Proteomes" id="UP000054279">
    <property type="component" value="Unassembled WGS sequence"/>
</dbReference>
<dbReference type="AlphaFoldDB" id="A0A0C9UN82"/>
<name>A0A0C9UN82_SPHS4</name>
<gene>
    <name evidence="2" type="ORF">M422DRAFT_252021</name>
</gene>
<keyword evidence="3" id="KW-1185">Reference proteome</keyword>
<feature type="compositionally biased region" description="Low complexity" evidence="1">
    <location>
        <begin position="21"/>
        <end position="36"/>
    </location>
</feature>
<organism evidence="2 3">
    <name type="scientific">Sphaerobolus stellatus (strain SS14)</name>
    <dbReference type="NCBI Taxonomy" id="990650"/>
    <lineage>
        <taxon>Eukaryota</taxon>
        <taxon>Fungi</taxon>
        <taxon>Dikarya</taxon>
        <taxon>Basidiomycota</taxon>
        <taxon>Agaricomycotina</taxon>
        <taxon>Agaricomycetes</taxon>
        <taxon>Phallomycetidae</taxon>
        <taxon>Geastrales</taxon>
        <taxon>Sphaerobolaceae</taxon>
        <taxon>Sphaerobolus</taxon>
    </lineage>
</organism>
<evidence type="ECO:0000313" key="2">
    <source>
        <dbReference type="EMBL" id="KIJ44423.1"/>
    </source>
</evidence>
<reference evidence="2 3" key="1">
    <citation type="submission" date="2014-06" db="EMBL/GenBank/DDBJ databases">
        <title>Evolutionary Origins and Diversification of the Mycorrhizal Mutualists.</title>
        <authorList>
            <consortium name="DOE Joint Genome Institute"/>
            <consortium name="Mycorrhizal Genomics Consortium"/>
            <person name="Kohler A."/>
            <person name="Kuo A."/>
            <person name="Nagy L.G."/>
            <person name="Floudas D."/>
            <person name="Copeland A."/>
            <person name="Barry K.W."/>
            <person name="Cichocki N."/>
            <person name="Veneault-Fourrey C."/>
            <person name="LaButti K."/>
            <person name="Lindquist E.A."/>
            <person name="Lipzen A."/>
            <person name="Lundell T."/>
            <person name="Morin E."/>
            <person name="Murat C."/>
            <person name="Riley R."/>
            <person name="Ohm R."/>
            <person name="Sun H."/>
            <person name="Tunlid A."/>
            <person name="Henrissat B."/>
            <person name="Grigoriev I.V."/>
            <person name="Hibbett D.S."/>
            <person name="Martin F."/>
        </authorList>
    </citation>
    <scope>NUCLEOTIDE SEQUENCE [LARGE SCALE GENOMIC DNA]</scope>
    <source>
        <strain evidence="2 3">SS14</strain>
    </source>
</reference>
<accession>A0A0C9UN82</accession>
<dbReference type="EMBL" id="KN837117">
    <property type="protein sequence ID" value="KIJ44423.1"/>
    <property type="molecule type" value="Genomic_DNA"/>
</dbReference>
<protein>
    <submittedName>
        <fullName evidence="2">Uncharacterized protein</fullName>
    </submittedName>
</protein>
<evidence type="ECO:0000313" key="3">
    <source>
        <dbReference type="Proteomes" id="UP000054279"/>
    </source>
</evidence>